<feature type="region of interest" description="Disordered" evidence="7">
    <location>
        <begin position="1517"/>
        <end position="1555"/>
    </location>
</feature>
<keyword evidence="5" id="KW-0505">Motor protein</keyword>
<dbReference type="EMBL" id="AVOT02001201">
    <property type="protein sequence ID" value="MBW0466056.1"/>
    <property type="molecule type" value="Genomic_DNA"/>
</dbReference>
<reference evidence="8" key="1">
    <citation type="submission" date="2021-03" db="EMBL/GenBank/DDBJ databases">
        <title>Draft genome sequence of rust myrtle Austropuccinia psidii MF-1, a brazilian biotype.</title>
        <authorList>
            <person name="Quecine M.C."/>
            <person name="Pachon D.M.R."/>
            <person name="Bonatelli M.L."/>
            <person name="Correr F.H."/>
            <person name="Franceschini L.M."/>
            <person name="Leite T.F."/>
            <person name="Margarido G.R.A."/>
            <person name="Almeida C.A."/>
            <person name="Ferrarezi J.A."/>
            <person name="Labate C.A."/>
        </authorList>
    </citation>
    <scope>NUCLEOTIDE SEQUENCE</scope>
    <source>
        <strain evidence="8">MF-1</strain>
    </source>
</reference>
<evidence type="ECO:0000256" key="6">
    <source>
        <dbReference type="SAM" id="Coils"/>
    </source>
</evidence>
<feature type="region of interest" description="Disordered" evidence="7">
    <location>
        <begin position="441"/>
        <end position="483"/>
    </location>
</feature>
<feature type="compositionally biased region" description="Polar residues" evidence="7">
    <location>
        <begin position="392"/>
        <end position="405"/>
    </location>
</feature>
<evidence type="ECO:0000256" key="1">
    <source>
        <dbReference type="ARBA" id="ARBA00022701"/>
    </source>
</evidence>
<feature type="region of interest" description="Disordered" evidence="7">
    <location>
        <begin position="199"/>
        <end position="275"/>
    </location>
</feature>
<feature type="region of interest" description="Disordered" evidence="7">
    <location>
        <begin position="383"/>
        <end position="405"/>
    </location>
</feature>
<evidence type="ECO:0000313" key="9">
    <source>
        <dbReference type="Proteomes" id="UP000765509"/>
    </source>
</evidence>
<dbReference type="InterPro" id="IPR044986">
    <property type="entry name" value="KIF15/KIN-12"/>
</dbReference>
<sequence length="1662" mass="185739">MRNWKKKKNKKFNVFIFWAVPLEGDARGRATLDPAHNYRLAGWQPGTRAHREERNSIKFNHWQTQEFRSNEISYMNSSRSNTLSIGIARLKVQFMTGSTILANRLPSISQPRSKQRDHELESIESAIKSADFGEDDSVDSFDASSLLLSPPNVSTSTFLHTNQDQSRFFRQLNAFAPSPATQNSLLNTQNLKRHNFQNNLSQISSSSNSSHHTTRAMTDRRMAVSNERVPPTLYEETSQELRESELETDTTQSNLPSQDQESLPTEVCSDQDQESLHTEVLSDQDQSVTFYGCLKSNDQENNLHLQSQLYLQTPHIAQPEYVNQQVQDSSTQPSAHTEINPSTNYNDPPLIQPHSLAETVGIVPHPLSHANNSSIIPISQTHLTNSDHHSQPHNSYSSPTQSLDSEISKSTSATFFSRQTLSQLFGRAGKNWLGLAAGQSETTNLDSVDPDTPPTSPGQDYSGTDHDLKHSSKMSTHLHSSHVPIQPSYSTLKPEQSSHISSSSFLQKLPPVSIHSLQPPLSANIGPENATFISHHMSARNQQTPKVYSRPSSAPPFNKTPSFIPFDRQDSNFELDTPRATQRVIKPSPGVNQLPVSQLTFDSTLTHSPIPKPHTQPLLPLPSSIPSNQPLASRNNPPWLASLVKTPSKLQFSFVPTSPSNVTLSDQSRDSNILTCNHHIPFGHKPSPINPNFQSQDHAGCTSSLWVQDLQGLPSDTQQETPPRIKANREFEKKFLQSPVCKQHGSHYDSGFNSGEARIFRQSNQTSSIVNVLNGQSCSNLQDQTLTLLTPSESFGLEFSSPIGLKDWSIHHSPIRMDKATKSEGFNSPVDPVQPAHHSVAIEKTLDTVQQLPPSTSLEECVSTDVPTASHMDMKTISQSSGTEKQTQPYADIPQFPSVKDGSFFGPHLSQISPLPHFSPLSLPNPNRATPEIKIASDFRPEESPLAIRTQNRGFDGGKMNCLTESIIKSKPIQSTTVRFLEPAQENDSLTGFAEIQVPDRAHTRNFRLAYPDFVSDSANTSTLESGDVTLYHTPNTSLIDDKELLMSVQGQPQMFEIQANTLTDGSQDPDVNCIRLVGNQGNSFASWNANSAHQHQILISIAQNLKQDLLIKDQMVKTLQADKEAAEKARDFAQIKISEVKRKIKAAAKVENTSRNEKAEKIELIVSQLSKLISGIENMTKHGSTEGQNPSVCPSGIDRLQNQLQQSKTAMKDLQPLLKEYASLNNNLKEHIPQQTEDLQHTPAAQILAKERVQHLQQALEVSSAQCEEWKSKALELKEAVEESKLHHDREVSRLKIEIEDLSKKYTQVLAQDQDVKNLKDNIRMLEEEAQGRMEALSKFRSQSHALQDELKAKKKTLTTMEHNSLQTLEEVESLRNELKTAKQKHQFESERNAKMLENEERYCTDRAHMKSKLQARDEQVKQLKAQLQQLSSTVCTDCEAKDIKVTMLEEQRNNLQTKLTELRAQLADQEGQIVRLRKNRNELQEDVEGLNIALQAKQQENAFLKRDKVMKKAGMNNSTSVAENNLTSRARPGKNTSTYQPPNPSKSASQDDPVKALTLEDRLMLSSITNIQRDLNPAAPSANTSNLTSRKSALKNSQKFMRPFEEFEGTKTYEPKEKTVILSRRVSKSNSLKSSINLRNSVSRKVAFGDLHEANSLTKS</sequence>
<keyword evidence="9" id="KW-1185">Reference proteome</keyword>
<protein>
    <submittedName>
        <fullName evidence="8">Uncharacterized protein</fullName>
    </submittedName>
</protein>
<feature type="region of interest" description="Disordered" evidence="7">
    <location>
        <begin position="327"/>
        <end position="346"/>
    </location>
</feature>
<gene>
    <name evidence="8" type="ORF">O181_005771</name>
</gene>
<evidence type="ECO:0000256" key="4">
    <source>
        <dbReference type="ARBA" id="ARBA00023054"/>
    </source>
</evidence>
<dbReference type="OrthoDB" id="2507308at2759"/>
<evidence type="ECO:0000313" key="8">
    <source>
        <dbReference type="EMBL" id="MBW0466056.1"/>
    </source>
</evidence>
<feature type="coiled-coil region" evidence="6">
    <location>
        <begin position="1117"/>
        <end position="1144"/>
    </location>
</feature>
<keyword evidence="1" id="KW-0493">Microtubule</keyword>
<feature type="coiled-coil region" evidence="6">
    <location>
        <begin position="1254"/>
        <end position="1337"/>
    </location>
</feature>
<keyword evidence="4 6" id="KW-0175">Coiled coil</keyword>
<evidence type="ECO:0000256" key="2">
    <source>
        <dbReference type="ARBA" id="ARBA00022741"/>
    </source>
</evidence>
<dbReference type="GO" id="GO:0005524">
    <property type="term" value="F:ATP binding"/>
    <property type="evidence" value="ECO:0007669"/>
    <property type="project" value="UniProtKB-KW"/>
</dbReference>
<accession>A0A9Q3BJI2</accession>
<feature type="compositionally biased region" description="Polar residues" evidence="7">
    <location>
        <begin position="249"/>
        <end position="263"/>
    </location>
</feature>
<comment type="caution">
    <text evidence="8">The sequence shown here is derived from an EMBL/GenBank/DDBJ whole genome shotgun (WGS) entry which is preliminary data.</text>
</comment>
<keyword evidence="3" id="KW-0067">ATP-binding</keyword>
<proteinExistence type="predicted"/>
<feature type="coiled-coil region" evidence="6">
    <location>
        <begin position="1366"/>
        <end position="1509"/>
    </location>
</feature>
<name>A0A9Q3BJI2_9BASI</name>
<dbReference type="PANTHER" id="PTHR37739">
    <property type="entry name" value="KINESIN-LIKE PROTEIN KIN-12D"/>
    <property type="match status" value="1"/>
</dbReference>
<feature type="compositionally biased region" description="Polar residues" evidence="7">
    <location>
        <begin position="1517"/>
        <end position="1552"/>
    </location>
</feature>
<evidence type="ECO:0000256" key="3">
    <source>
        <dbReference type="ARBA" id="ARBA00022840"/>
    </source>
</evidence>
<organism evidence="8 9">
    <name type="scientific">Austropuccinia psidii MF-1</name>
    <dbReference type="NCBI Taxonomy" id="1389203"/>
    <lineage>
        <taxon>Eukaryota</taxon>
        <taxon>Fungi</taxon>
        <taxon>Dikarya</taxon>
        <taxon>Basidiomycota</taxon>
        <taxon>Pucciniomycotina</taxon>
        <taxon>Pucciniomycetes</taxon>
        <taxon>Pucciniales</taxon>
        <taxon>Sphaerophragmiaceae</taxon>
        <taxon>Austropuccinia</taxon>
    </lineage>
</organism>
<feature type="region of interest" description="Disordered" evidence="7">
    <location>
        <begin position="1577"/>
        <end position="1597"/>
    </location>
</feature>
<dbReference type="PANTHER" id="PTHR37739:SF16">
    <property type="entry name" value="KINESIN-LIKE PROTEIN"/>
    <property type="match status" value="1"/>
</dbReference>
<feature type="compositionally biased region" description="Low complexity" evidence="7">
    <location>
        <begin position="199"/>
        <end position="210"/>
    </location>
</feature>
<dbReference type="GO" id="GO:0005874">
    <property type="term" value="C:microtubule"/>
    <property type="evidence" value="ECO:0007669"/>
    <property type="project" value="UniProtKB-KW"/>
</dbReference>
<evidence type="ECO:0000256" key="7">
    <source>
        <dbReference type="SAM" id="MobiDB-lite"/>
    </source>
</evidence>
<keyword evidence="2" id="KW-0547">Nucleotide-binding</keyword>
<dbReference type="Proteomes" id="UP000765509">
    <property type="component" value="Unassembled WGS sequence"/>
</dbReference>
<evidence type="ECO:0000256" key="5">
    <source>
        <dbReference type="ARBA" id="ARBA00023175"/>
    </source>
</evidence>
<feature type="compositionally biased region" description="Polar residues" evidence="7">
    <location>
        <begin position="1583"/>
        <end position="1597"/>
    </location>
</feature>